<evidence type="ECO:0000259" key="4">
    <source>
        <dbReference type="Pfam" id="PF00127"/>
    </source>
</evidence>
<reference evidence="5 6" key="1">
    <citation type="submission" date="2017-08" db="EMBL/GenBank/DDBJ databases">
        <title>Aliifodinibius alkalisoli sp. nov., isolated from saline alkaline soil.</title>
        <authorList>
            <person name="Liu D."/>
            <person name="Zhang G."/>
        </authorList>
    </citation>
    <scope>NUCLEOTIDE SEQUENCE [LARGE SCALE GENOMIC DNA]</scope>
    <source>
        <strain evidence="5 6">WN023</strain>
    </source>
</reference>
<sequence length="144" mass="15948">MLISNHQNTLLAIVVSLFLIFTGCGDSSTDTDTENDDNNQNQSANFESGLIGPGETFSYTFEEEETVDYYCTIHTPDMTGQITVTSSVEAVDRDTVEMENDQFVPENLEVAPNTEVVWVNNQDHDHDIKTGTPSSDNDGDDPNY</sequence>
<evidence type="ECO:0000256" key="1">
    <source>
        <dbReference type="ARBA" id="ARBA00022723"/>
    </source>
</evidence>
<keyword evidence="2" id="KW-0186">Copper</keyword>
<dbReference type="EMBL" id="NSKE01000005">
    <property type="protein sequence ID" value="PAU94210.1"/>
    <property type="molecule type" value="Genomic_DNA"/>
</dbReference>
<dbReference type="AlphaFoldDB" id="A0A2A2GAL2"/>
<dbReference type="Pfam" id="PF00127">
    <property type="entry name" value="Copper-bind"/>
    <property type="match status" value="1"/>
</dbReference>
<evidence type="ECO:0000256" key="2">
    <source>
        <dbReference type="ARBA" id="ARBA00023008"/>
    </source>
</evidence>
<evidence type="ECO:0000256" key="3">
    <source>
        <dbReference type="SAM" id="MobiDB-lite"/>
    </source>
</evidence>
<dbReference type="PANTHER" id="PTHR36507:SF1">
    <property type="entry name" value="BLL1555 PROTEIN"/>
    <property type="match status" value="1"/>
</dbReference>
<dbReference type="Proteomes" id="UP000218831">
    <property type="component" value="Unassembled WGS sequence"/>
</dbReference>
<dbReference type="InterPro" id="IPR052721">
    <property type="entry name" value="ET_Amicyanin"/>
</dbReference>
<feature type="domain" description="Blue (type 1) copper" evidence="4">
    <location>
        <begin position="35"/>
        <end position="84"/>
    </location>
</feature>
<keyword evidence="1" id="KW-0479">Metal-binding</keyword>
<dbReference type="Gene3D" id="2.60.40.420">
    <property type="entry name" value="Cupredoxins - blue copper proteins"/>
    <property type="match status" value="2"/>
</dbReference>
<dbReference type="GO" id="GO:0005507">
    <property type="term" value="F:copper ion binding"/>
    <property type="evidence" value="ECO:0007669"/>
    <property type="project" value="InterPro"/>
</dbReference>
<gene>
    <name evidence="5" type="ORF">CK503_08330</name>
</gene>
<accession>A0A2A2GAL2</accession>
<dbReference type="InterPro" id="IPR008972">
    <property type="entry name" value="Cupredoxin"/>
</dbReference>
<evidence type="ECO:0000313" key="6">
    <source>
        <dbReference type="Proteomes" id="UP000218831"/>
    </source>
</evidence>
<feature type="region of interest" description="Disordered" evidence="3">
    <location>
        <begin position="29"/>
        <end position="53"/>
    </location>
</feature>
<dbReference type="InterPro" id="IPR000923">
    <property type="entry name" value="BlueCu_1"/>
</dbReference>
<proteinExistence type="predicted"/>
<keyword evidence="6" id="KW-1185">Reference proteome</keyword>
<dbReference type="SUPFAM" id="SSF49503">
    <property type="entry name" value="Cupredoxins"/>
    <property type="match status" value="2"/>
</dbReference>
<dbReference type="GO" id="GO:0009055">
    <property type="term" value="F:electron transfer activity"/>
    <property type="evidence" value="ECO:0007669"/>
    <property type="project" value="InterPro"/>
</dbReference>
<comment type="caution">
    <text evidence="5">The sequence shown here is derived from an EMBL/GenBank/DDBJ whole genome shotgun (WGS) entry which is preliminary data.</text>
</comment>
<feature type="region of interest" description="Disordered" evidence="3">
    <location>
        <begin position="123"/>
        <end position="144"/>
    </location>
</feature>
<organism evidence="5 6">
    <name type="scientific">Fodinibius salipaludis</name>
    <dbReference type="NCBI Taxonomy" id="2032627"/>
    <lineage>
        <taxon>Bacteria</taxon>
        <taxon>Pseudomonadati</taxon>
        <taxon>Balneolota</taxon>
        <taxon>Balneolia</taxon>
        <taxon>Balneolales</taxon>
        <taxon>Balneolaceae</taxon>
        <taxon>Fodinibius</taxon>
    </lineage>
</organism>
<evidence type="ECO:0000313" key="5">
    <source>
        <dbReference type="EMBL" id="PAU94210.1"/>
    </source>
</evidence>
<protein>
    <recommendedName>
        <fullName evidence="4">Blue (type 1) copper domain-containing protein</fullName>
    </recommendedName>
</protein>
<name>A0A2A2GAL2_9BACT</name>
<dbReference type="OrthoDB" id="849076at2"/>
<dbReference type="RefSeq" id="WP_095606341.1">
    <property type="nucleotide sequence ID" value="NZ_NSKE01000005.1"/>
</dbReference>
<dbReference type="PANTHER" id="PTHR36507">
    <property type="entry name" value="BLL1555 PROTEIN"/>
    <property type="match status" value="1"/>
</dbReference>